<name>A0A840MRM4_9PROT</name>
<dbReference type="Pfam" id="PF03193">
    <property type="entry name" value="RsgA_GTPase"/>
    <property type="match status" value="1"/>
</dbReference>
<keyword evidence="1 10" id="KW-0963">Cytoplasm</keyword>
<dbReference type="GO" id="GO:0005525">
    <property type="term" value="F:GTP binding"/>
    <property type="evidence" value="ECO:0007669"/>
    <property type="project" value="UniProtKB-UniRule"/>
</dbReference>
<evidence type="ECO:0000313" key="14">
    <source>
        <dbReference type="Proteomes" id="UP000575898"/>
    </source>
</evidence>
<dbReference type="InterPro" id="IPR010914">
    <property type="entry name" value="RsgA_GTPase_dom"/>
</dbReference>
<dbReference type="GO" id="GO:0005737">
    <property type="term" value="C:cytoplasm"/>
    <property type="evidence" value="ECO:0007669"/>
    <property type="project" value="UniProtKB-SubCell"/>
</dbReference>
<dbReference type="InterPro" id="IPR004881">
    <property type="entry name" value="Ribosome_biogen_GTPase_RsgA"/>
</dbReference>
<evidence type="ECO:0000259" key="11">
    <source>
        <dbReference type="PROSITE" id="PS50936"/>
    </source>
</evidence>
<keyword evidence="4 10" id="KW-0699">rRNA-binding</keyword>
<keyword evidence="9 10" id="KW-0342">GTP-binding</keyword>
<evidence type="ECO:0000256" key="3">
    <source>
        <dbReference type="ARBA" id="ARBA00022723"/>
    </source>
</evidence>
<gene>
    <name evidence="10" type="primary">rsgA</name>
    <name evidence="13" type="ORF">HNQ59_002734</name>
</gene>
<feature type="binding site" evidence="10">
    <location>
        <begin position="117"/>
        <end position="120"/>
    </location>
    <ligand>
        <name>GTP</name>
        <dbReference type="ChEBI" id="CHEBI:37565"/>
    </ligand>
</feature>
<keyword evidence="8 10" id="KW-0694">RNA-binding</keyword>
<dbReference type="GO" id="GO:0046872">
    <property type="term" value="F:metal ion binding"/>
    <property type="evidence" value="ECO:0007669"/>
    <property type="project" value="UniProtKB-KW"/>
</dbReference>
<keyword evidence="14" id="KW-1185">Reference proteome</keyword>
<dbReference type="GO" id="GO:0019843">
    <property type="term" value="F:rRNA binding"/>
    <property type="evidence" value="ECO:0007669"/>
    <property type="project" value="UniProtKB-KW"/>
</dbReference>
<dbReference type="SUPFAM" id="SSF50249">
    <property type="entry name" value="Nucleic acid-binding proteins"/>
    <property type="match status" value="1"/>
</dbReference>
<evidence type="ECO:0000256" key="6">
    <source>
        <dbReference type="ARBA" id="ARBA00022801"/>
    </source>
</evidence>
<evidence type="ECO:0000256" key="7">
    <source>
        <dbReference type="ARBA" id="ARBA00022833"/>
    </source>
</evidence>
<dbReference type="InterPro" id="IPR012340">
    <property type="entry name" value="NA-bd_OB-fold"/>
</dbReference>
<dbReference type="SUPFAM" id="SSF52540">
    <property type="entry name" value="P-loop containing nucleoside triphosphate hydrolases"/>
    <property type="match status" value="1"/>
</dbReference>
<organism evidence="13 14">
    <name type="scientific">Chitinivorax tropicus</name>
    <dbReference type="NCBI Taxonomy" id="714531"/>
    <lineage>
        <taxon>Bacteria</taxon>
        <taxon>Pseudomonadati</taxon>
        <taxon>Pseudomonadota</taxon>
        <taxon>Betaproteobacteria</taxon>
        <taxon>Chitinivorax</taxon>
    </lineage>
</organism>
<comment type="subcellular location">
    <subcellularLocation>
        <location evidence="10">Cytoplasm</location>
    </subcellularLocation>
</comment>
<dbReference type="EMBL" id="JACHHY010000017">
    <property type="protein sequence ID" value="MBB5019432.1"/>
    <property type="molecule type" value="Genomic_DNA"/>
</dbReference>
<comment type="subunit">
    <text evidence="10">Monomer. Associates with 30S ribosomal subunit, binds 16S rRNA.</text>
</comment>
<dbReference type="Gene3D" id="1.10.40.50">
    <property type="entry name" value="Probable gtpase engc, domain 3"/>
    <property type="match status" value="1"/>
</dbReference>
<feature type="domain" description="CP-type G" evidence="12">
    <location>
        <begin position="72"/>
        <end position="224"/>
    </location>
</feature>
<feature type="binding site" evidence="10">
    <location>
        <position position="255"/>
    </location>
    <ligand>
        <name>Zn(2+)</name>
        <dbReference type="ChEBI" id="CHEBI:29105"/>
    </ligand>
</feature>
<evidence type="ECO:0000256" key="10">
    <source>
        <dbReference type="HAMAP-Rule" id="MF_01820"/>
    </source>
</evidence>
<dbReference type="GO" id="GO:0042274">
    <property type="term" value="P:ribosomal small subunit biogenesis"/>
    <property type="evidence" value="ECO:0007669"/>
    <property type="project" value="UniProtKB-UniRule"/>
</dbReference>
<keyword evidence="5 10" id="KW-0547">Nucleotide-binding</keyword>
<dbReference type="InterPro" id="IPR031944">
    <property type="entry name" value="RsgA_N"/>
</dbReference>
<feature type="domain" description="EngC GTPase" evidence="11">
    <location>
        <begin position="78"/>
        <end position="222"/>
    </location>
</feature>
<dbReference type="PROSITE" id="PS51721">
    <property type="entry name" value="G_CP"/>
    <property type="match status" value="1"/>
</dbReference>
<sequence>MTQTAEGQIVASHGRSFRVLVDQQIYECTTRGKRTDLACGDKVTVRISNQQQAVIEQVLPRQSLLYRADDWREKLIAANVSQVVIVVAPFPSFSEEFLGRCLVACEATDIQPLIVLNKCDLPEAETAKAQLALYETLGYRLLPLSAKQSVASLQPLLTGHTTVLIGQSGMGKSTLINALLPAAQARTGDISLALDSGKHTTTHATLYPLDAESAIIDSPGMQEFGLTHVSGDQLAHCFPELRPYIGECRFANCRHLSEPNCAISQALATGTLTERRVMLYRKLRQLIDKK</sequence>
<evidence type="ECO:0000256" key="5">
    <source>
        <dbReference type="ARBA" id="ARBA00022741"/>
    </source>
</evidence>
<feature type="binding site" evidence="10">
    <location>
        <position position="253"/>
    </location>
    <ligand>
        <name>Zn(2+)</name>
        <dbReference type="ChEBI" id="CHEBI:29105"/>
    </ligand>
</feature>
<evidence type="ECO:0000256" key="4">
    <source>
        <dbReference type="ARBA" id="ARBA00022730"/>
    </source>
</evidence>
<evidence type="ECO:0000259" key="12">
    <source>
        <dbReference type="PROSITE" id="PS51721"/>
    </source>
</evidence>
<dbReference type="RefSeq" id="WP_184040297.1">
    <property type="nucleotide sequence ID" value="NZ_JACHHY010000017.1"/>
</dbReference>
<keyword evidence="2 10" id="KW-0690">Ribosome biogenesis</keyword>
<dbReference type="GO" id="GO:0003924">
    <property type="term" value="F:GTPase activity"/>
    <property type="evidence" value="ECO:0007669"/>
    <property type="project" value="UniProtKB-UniRule"/>
</dbReference>
<comment type="function">
    <text evidence="10">One of several proteins that assist in the late maturation steps of the functional core of the 30S ribosomal subunit. Helps release RbfA from mature subunits. May play a role in the assembly of ribosomal proteins into the subunit. Circularly permuted GTPase that catalyzes slow GTP hydrolysis, GTPase activity is stimulated by the 30S ribosomal subunit.</text>
</comment>
<dbReference type="InterPro" id="IPR030378">
    <property type="entry name" value="G_CP_dom"/>
</dbReference>
<protein>
    <recommendedName>
        <fullName evidence="10">Small ribosomal subunit biogenesis GTPase RsgA</fullName>
        <ecNumber evidence="10">3.6.1.-</ecNumber>
    </recommendedName>
</protein>
<comment type="cofactor">
    <cofactor evidence="10">
        <name>Zn(2+)</name>
        <dbReference type="ChEBI" id="CHEBI:29105"/>
    </cofactor>
    <text evidence="10">Binds 1 zinc ion per subunit.</text>
</comment>
<dbReference type="EC" id="3.6.1.-" evidence="10"/>
<comment type="similarity">
    <text evidence="10">Belongs to the TRAFAC class YlqF/YawG GTPase family. RsgA subfamily.</text>
</comment>
<dbReference type="NCBIfam" id="TIGR00157">
    <property type="entry name" value="ribosome small subunit-dependent GTPase A"/>
    <property type="match status" value="1"/>
</dbReference>
<keyword evidence="7 10" id="KW-0862">Zinc</keyword>
<dbReference type="InterPro" id="IPR027417">
    <property type="entry name" value="P-loop_NTPase"/>
</dbReference>
<evidence type="ECO:0000256" key="9">
    <source>
        <dbReference type="ARBA" id="ARBA00023134"/>
    </source>
</evidence>
<proteinExistence type="inferred from homology"/>
<feature type="binding site" evidence="10">
    <location>
        <position position="248"/>
    </location>
    <ligand>
        <name>Zn(2+)</name>
        <dbReference type="ChEBI" id="CHEBI:29105"/>
    </ligand>
</feature>
<dbReference type="HAMAP" id="MF_01820">
    <property type="entry name" value="GTPase_RsgA"/>
    <property type="match status" value="1"/>
</dbReference>
<dbReference type="CDD" id="cd04466">
    <property type="entry name" value="S1_YloQ_GTPase"/>
    <property type="match status" value="1"/>
</dbReference>
<dbReference type="Gene3D" id="2.40.50.140">
    <property type="entry name" value="Nucleic acid-binding proteins"/>
    <property type="match status" value="1"/>
</dbReference>
<accession>A0A840MRM4</accession>
<evidence type="ECO:0000256" key="8">
    <source>
        <dbReference type="ARBA" id="ARBA00022884"/>
    </source>
</evidence>
<dbReference type="AlphaFoldDB" id="A0A840MRM4"/>
<comment type="caution">
    <text evidence="13">The sequence shown here is derived from an EMBL/GenBank/DDBJ whole genome shotgun (WGS) entry which is preliminary data.</text>
</comment>
<feature type="binding site" evidence="10">
    <location>
        <begin position="166"/>
        <end position="174"/>
    </location>
    <ligand>
        <name>GTP</name>
        <dbReference type="ChEBI" id="CHEBI:37565"/>
    </ligand>
</feature>
<evidence type="ECO:0000313" key="13">
    <source>
        <dbReference type="EMBL" id="MBB5019432.1"/>
    </source>
</evidence>
<dbReference type="PANTHER" id="PTHR32120">
    <property type="entry name" value="SMALL RIBOSOMAL SUBUNIT BIOGENESIS GTPASE RSGA"/>
    <property type="match status" value="1"/>
</dbReference>
<evidence type="ECO:0000256" key="2">
    <source>
        <dbReference type="ARBA" id="ARBA00022517"/>
    </source>
</evidence>
<dbReference type="CDD" id="cd01854">
    <property type="entry name" value="YjeQ_EngC"/>
    <property type="match status" value="1"/>
</dbReference>
<reference evidence="13 14" key="1">
    <citation type="submission" date="2020-08" db="EMBL/GenBank/DDBJ databases">
        <title>Genomic Encyclopedia of Type Strains, Phase IV (KMG-IV): sequencing the most valuable type-strain genomes for metagenomic binning, comparative biology and taxonomic classification.</title>
        <authorList>
            <person name="Goeker M."/>
        </authorList>
    </citation>
    <scope>NUCLEOTIDE SEQUENCE [LARGE SCALE GENOMIC DNA]</scope>
    <source>
        <strain evidence="13 14">DSM 27165</strain>
    </source>
</reference>
<dbReference type="Proteomes" id="UP000575898">
    <property type="component" value="Unassembled WGS sequence"/>
</dbReference>
<evidence type="ECO:0000256" key="1">
    <source>
        <dbReference type="ARBA" id="ARBA00022490"/>
    </source>
</evidence>
<dbReference type="PANTHER" id="PTHR32120:SF11">
    <property type="entry name" value="SMALL RIBOSOMAL SUBUNIT BIOGENESIS GTPASE RSGA 1, MITOCHONDRIAL-RELATED"/>
    <property type="match status" value="1"/>
</dbReference>
<keyword evidence="3 10" id="KW-0479">Metal-binding</keyword>
<dbReference type="PROSITE" id="PS50936">
    <property type="entry name" value="ENGC_GTPASE"/>
    <property type="match status" value="1"/>
</dbReference>
<keyword evidence="6 10" id="KW-0378">Hydrolase</keyword>
<feature type="binding site" evidence="10">
    <location>
        <position position="261"/>
    </location>
    <ligand>
        <name>Zn(2+)</name>
        <dbReference type="ChEBI" id="CHEBI:29105"/>
    </ligand>
</feature>
<dbReference type="Gene3D" id="3.40.50.300">
    <property type="entry name" value="P-loop containing nucleotide triphosphate hydrolases"/>
    <property type="match status" value="1"/>
</dbReference>